<dbReference type="EMBL" id="HBNS01029159">
    <property type="protein sequence ID" value="CAE4622487.1"/>
    <property type="molecule type" value="Transcribed_RNA"/>
</dbReference>
<reference evidence="2" key="1">
    <citation type="submission" date="2021-01" db="EMBL/GenBank/DDBJ databases">
        <authorList>
            <person name="Corre E."/>
            <person name="Pelletier E."/>
            <person name="Niang G."/>
            <person name="Scheremetjew M."/>
            <person name="Finn R."/>
            <person name="Kale V."/>
            <person name="Holt S."/>
            <person name="Cochrane G."/>
            <person name="Meng A."/>
            <person name="Brown T."/>
            <person name="Cohen L."/>
        </authorList>
    </citation>
    <scope>NUCLEOTIDE SEQUENCE</scope>
    <source>
        <strain evidence="2">GSO104</strain>
    </source>
</reference>
<proteinExistence type="inferred from homology"/>
<gene>
    <name evidence="2" type="ORF">DBRI00130_LOCUS22928</name>
</gene>
<evidence type="ECO:0000313" key="2">
    <source>
        <dbReference type="EMBL" id="CAE4622487.1"/>
    </source>
</evidence>
<evidence type="ECO:0000256" key="1">
    <source>
        <dbReference type="ARBA" id="ARBA00006545"/>
    </source>
</evidence>
<organism evidence="2">
    <name type="scientific">Ditylum brightwellii</name>
    <dbReference type="NCBI Taxonomy" id="49249"/>
    <lineage>
        <taxon>Eukaryota</taxon>
        <taxon>Sar</taxon>
        <taxon>Stramenopiles</taxon>
        <taxon>Ochrophyta</taxon>
        <taxon>Bacillariophyta</taxon>
        <taxon>Mediophyceae</taxon>
        <taxon>Lithodesmiophycidae</taxon>
        <taxon>Lithodesmiales</taxon>
        <taxon>Lithodesmiaceae</taxon>
        <taxon>Ditylum</taxon>
    </lineage>
</organism>
<comment type="similarity">
    <text evidence="1">Belongs to the VPS13 family.</text>
</comment>
<name>A0A7S4RQV6_9STRA</name>
<dbReference type="PANTHER" id="PTHR16166">
    <property type="entry name" value="VACUOLAR PROTEIN SORTING-ASSOCIATED PROTEIN VPS13"/>
    <property type="match status" value="1"/>
</dbReference>
<dbReference type="PANTHER" id="PTHR16166:SF93">
    <property type="entry name" value="INTERMEMBRANE LIPID TRANSFER PROTEIN VPS13"/>
    <property type="match status" value="1"/>
</dbReference>
<dbReference type="InterPro" id="IPR026847">
    <property type="entry name" value="VPS13"/>
</dbReference>
<sequence length="815" mass="91375">MVLSTDTGISANTGTEKIEHKEAKAYLLDKESCLFDGFRLPLNAPTIMHQRARFSASELVESRLRFEKAAKLSLKSVLNPGGQLWIRPITALNLPDTYHGMFVKLRYNDEIVITQTVDSKVTPTWTSEGDADFPRRVQHFGEGTLVDVGDDGDFDKFTGLFKKRENDLSIDVRPLQTSGSIRLSVVGEKLQSKVELGVLQIPLGTALDCCNEVLEEHQKNISGSLDESGQRSNQSTPMYIRWFPLQNPKDTIPVEGDMGHATKSAESEKTGDNLFNQYYTPCIKLALFWEPSLDLKKNREDHVTPGDEEFTIGSRYKKWDPRAESYLHLSIRSISSALIDSSRALELLSLHINDFDIRYSVTKATTRLGVAVGWVQLDHQEEKAREPVVFSPTPVLLAQPTLIIETAKDNFRSKSNIDSYEYVHLAMQEVNIRLEESWIFSVWEFYVNVNRQREEKSKDRRYNNKGDVIGLQSDGSGVRNGGFSSWDSDANVTNCLLELLQEEKSKKTAPKPIKKLKKIYIQNLVLGAVRVNLSYIKSVKNHRGVDGTIEANSKVQHDALFIAQSTKQIEDPSGRSSHDNAESGQHLLENSQNNHIWTEESRVSSTNNIPDVISAVFPSITDAPVRMHAKIINHVFETPEEIVESLRGFYSNEILRQIYKIIGSLDFVGNPTMVLNSLVAGVRDFFLQPSRELKNSKDPSKVGVAFFKGTLSLLSHSATGLFGFTSKLSATAGQAAATISLDKQFKRWHAVQVANNAKRQYERIKVSQHLMALLTRPIQDIFVGVAFAASGVFVEPYRGAKTGGKKRACQRHCNR</sequence>
<protein>
    <recommendedName>
        <fullName evidence="3">Vacuolar protein sorting-associated protein 13 DH-like domain-containing protein</fullName>
    </recommendedName>
</protein>
<dbReference type="GO" id="GO:0045053">
    <property type="term" value="P:protein retention in Golgi apparatus"/>
    <property type="evidence" value="ECO:0007669"/>
    <property type="project" value="TreeGrafter"/>
</dbReference>
<dbReference type="AlphaFoldDB" id="A0A7S4RQV6"/>
<accession>A0A7S4RQV6</accession>
<dbReference type="GO" id="GO:0006623">
    <property type="term" value="P:protein targeting to vacuole"/>
    <property type="evidence" value="ECO:0007669"/>
    <property type="project" value="TreeGrafter"/>
</dbReference>
<evidence type="ECO:0008006" key="3">
    <source>
        <dbReference type="Google" id="ProtNLM"/>
    </source>
</evidence>